<dbReference type="Proteomes" id="UP000036000">
    <property type="component" value="Chromosome"/>
</dbReference>
<reference evidence="1 2" key="1">
    <citation type="submission" date="2015-07" db="EMBL/GenBank/DDBJ databases">
        <title>Lactobacillus korensis/26-25/ whole genome sequencing.</title>
        <authorList>
            <person name="Kim M.K."/>
            <person name="Im W.-T."/>
            <person name="Srinivasan S."/>
            <person name="Lee J.-J."/>
        </authorList>
    </citation>
    <scope>NUCLEOTIDE SEQUENCE [LARGE SCALE GENOMIC DNA]</scope>
    <source>
        <strain evidence="1 2">26-25</strain>
    </source>
</reference>
<protein>
    <submittedName>
        <fullName evidence="1">Uncharacterized protein</fullName>
    </submittedName>
</protein>
<sequence length="86" mass="9841">MLPPEYDEQLKKQVMATIEAAIKEARRQTAIDSPWLPSKQAIAKWLKVSPGTLTILINNGLPIHFLPEVDKVVGYKREITEWMLQL</sequence>
<dbReference type="EMBL" id="CP012033">
    <property type="protein sequence ID" value="AKP65957.1"/>
    <property type="molecule type" value="Genomic_DNA"/>
</dbReference>
<proteinExistence type="predicted"/>
<dbReference type="AlphaFoldDB" id="A0AAC8UXT8"/>
<name>A0AAC8UXT8_9LACO</name>
<keyword evidence="2" id="KW-1185">Reference proteome</keyword>
<dbReference type="KEGG" id="lko:ABN16_01150"/>
<gene>
    <name evidence="1" type="ORF">ABN16_01150</name>
</gene>
<accession>A0AAC8UXT8</accession>
<evidence type="ECO:0000313" key="1">
    <source>
        <dbReference type="EMBL" id="AKP65957.1"/>
    </source>
</evidence>
<organism evidence="1 2">
    <name type="scientific">Levilactobacillus koreensis</name>
    <dbReference type="NCBI Taxonomy" id="637971"/>
    <lineage>
        <taxon>Bacteria</taxon>
        <taxon>Bacillati</taxon>
        <taxon>Bacillota</taxon>
        <taxon>Bacilli</taxon>
        <taxon>Lactobacillales</taxon>
        <taxon>Lactobacillaceae</taxon>
        <taxon>Levilactobacillus</taxon>
    </lineage>
</organism>
<evidence type="ECO:0000313" key="2">
    <source>
        <dbReference type="Proteomes" id="UP000036000"/>
    </source>
</evidence>